<gene>
    <name evidence="2" type="ORF">BPAG_LOCUS2251</name>
</gene>
<dbReference type="GO" id="GO:0004553">
    <property type="term" value="F:hydrolase activity, hydrolyzing O-glycosyl compounds"/>
    <property type="evidence" value="ECO:0007669"/>
    <property type="project" value="TreeGrafter"/>
</dbReference>
<dbReference type="InterPro" id="IPR052382">
    <property type="entry name" value="ABHD10_acyl-thioesterase"/>
</dbReference>
<organism evidence="4">
    <name type="scientific">Brugia pahangi</name>
    <name type="common">Filarial nematode worm</name>
    <dbReference type="NCBI Taxonomy" id="6280"/>
    <lineage>
        <taxon>Eukaryota</taxon>
        <taxon>Metazoa</taxon>
        <taxon>Ecdysozoa</taxon>
        <taxon>Nematoda</taxon>
        <taxon>Chromadorea</taxon>
        <taxon>Rhabditida</taxon>
        <taxon>Spirurina</taxon>
        <taxon>Spiruromorpha</taxon>
        <taxon>Filarioidea</taxon>
        <taxon>Onchocercidae</taxon>
        <taxon>Brugia</taxon>
    </lineage>
</organism>
<keyword evidence="1" id="KW-0378">Hydrolase</keyword>
<dbReference type="SUPFAM" id="SSF53474">
    <property type="entry name" value="alpha/beta-Hydrolases"/>
    <property type="match status" value="1"/>
</dbReference>
<reference evidence="2 3" key="2">
    <citation type="submission" date="2018-11" db="EMBL/GenBank/DDBJ databases">
        <authorList>
            <consortium name="Pathogen Informatics"/>
        </authorList>
    </citation>
    <scope>NUCLEOTIDE SEQUENCE [LARGE SCALE GENOMIC DNA]</scope>
</reference>
<sequence length="358" mass="40571">MGSCKKDEKTKMKKMVNLKEAKAVLEHEEETTKAGRQKKWKPYITKPKSSKVITAYEERKHLCNAKTKDDLNINEVNLIHYVHLRELRSQMIITLYNQTYALISNNTFDELLKLIYKLFIDYCDNILLMNKLTPVVLYCHGLGATVQSGIALVAKKFVESRGLQFKSIEYQNSGRKNCIWNVDDWLNDLLVSINECSKQQRLCLLFGCSAGCHSILRATLLKPQAICGLILLSPGVGLNLKSYIHIVMPEFWEKILAGKNVPHPSAGKNIPPIMINQQCLQHFVDTCISNRMASIPIHCPVRIMHGSDDKIVPLSNVKKFKEKLESKDVILSIINGSGHYLPIATEFEELFDSLLGSL</sequence>
<proteinExistence type="predicted"/>
<evidence type="ECO:0000256" key="1">
    <source>
        <dbReference type="ARBA" id="ARBA00022801"/>
    </source>
</evidence>
<dbReference type="Gene3D" id="3.40.50.1820">
    <property type="entry name" value="alpha/beta hydrolase"/>
    <property type="match status" value="1"/>
</dbReference>
<dbReference type="EMBL" id="UZAD01000293">
    <property type="protein sequence ID" value="VDN83437.1"/>
    <property type="molecule type" value="Genomic_DNA"/>
</dbReference>
<protein>
    <submittedName>
        <fullName evidence="4">Hydrolase_4 domain-containing protein</fullName>
    </submittedName>
</protein>
<evidence type="ECO:0000313" key="3">
    <source>
        <dbReference type="Proteomes" id="UP000278627"/>
    </source>
</evidence>
<dbReference type="PANTHER" id="PTHR16138">
    <property type="entry name" value="MYCOPHENOLIC ACID ACYL-GLUCURONIDE ESTERASE, MITOCHONDRIAL"/>
    <property type="match status" value="1"/>
</dbReference>
<evidence type="ECO:0000313" key="2">
    <source>
        <dbReference type="EMBL" id="VDN83437.1"/>
    </source>
</evidence>
<name>A0A0N4T261_BRUPA</name>
<dbReference type="Proteomes" id="UP000278627">
    <property type="component" value="Unassembled WGS sequence"/>
</dbReference>
<keyword evidence="3" id="KW-1185">Reference proteome</keyword>
<dbReference type="AlphaFoldDB" id="A0A0N4T261"/>
<accession>A0A0N4T261</accession>
<dbReference type="PANTHER" id="PTHR16138:SF7">
    <property type="entry name" value="PALMITOYL-PROTEIN THIOESTERASE ABHD10, MITOCHONDRIAL"/>
    <property type="match status" value="1"/>
</dbReference>
<evidence type="ECO:0000313" key="4">
    <source>
        <dbReference type="WBParaSite" id="BPAG_0000228101-mRNA-1"/>
    </source>
</evidence>
<dbReference type="InterPro" id="IPR029058">
    <property type="entry name" value="AB_hydrolase_fold"/>
</dbReference>
<reference evidence="4" key="1">
    <citation type="submission" date="2017-02" db="UniProtKB">
        <authorList>
            <consortium name="WormBaseParasite"/>
        </authorList>
    </citation>
    <scope>IDENTIFICATION</scope>
</reference>
<dbReference type="STRING" id="6280.A0A0N4T261"/>
<dbReference type="WBParaSite" id="BPAG_0000228101-mRNA-1">
    <property type="protein sequence ID" value="BPAG_0000228101-mRNA-1"/>
    <property type="gene ID" value="BPAG_0000228101"/>
</dbReference>